<reference evidence="1" key="1">
    <citation type="journal article" date="2020" name="G3 (Bethesda)">
        <title>High-Quality Assemblies for Three Invasive Social Wasps from the &lt;i&gt;Vespula&lt;/i&gt; Genus.</title>
        <authorList>
            <person name="Harrop T.W.R."/>
            <person name="Guhlin J."/>
            <person name="McLaughlin G.M."/>
            <person name="Permina E."/>
            <person name="Stockwell P."/>
            <person name="Gilligan J."/>
            <person name="Le Lec M.F."/>
            <person name="Gruber M.A.M."/>
            <person name="Quinn O."/>
            <person name="Lovegrove M."/>
            <person name="Duncan E.J."/>
            <person name="Remnant E.J."/>
            <person name="Van Eeckhoven J."/>
            <person name="Graham B."/>
            <person name="Knapp R.A."/>
            <person name="Langford K.W."/>
            <person name="Kronenberg Z."/>
            <person name="Press M.O."/>
            <person name="Eacker S.M."/>
            <person name="Wilson-Rankin E.E."/>
            <person name="Purcell J."/>
            <person name="Lester P.J."/>
            <person name="Dearden P.K."/>
        </authorList>
    </citation>
    <scope>NUCLEOTIDE SEQUENCE</scope>
    <source>
        <strain evidence="1">Volc-1</strain>
    </source>
</reference>
<keyword evidence="2" id="KW-1185">Reference proteome</keyword>
<dbReference type="Proteomes" id="UP000600918">
    <property type="component" value="Unassembled WGS sequence"/>
</dbReference>
<organism evidence="1 2">
    <name type="scientific">Vespula pensylvanica</name>
    <name type="common">Western yellow jacket</name>
    <name type="synonym">Wasp</name>
    <dbReference type="NCBI Taxonomy" id="30213"/>
    <lineage>
        <taxon>Eukaryota</taxon>
        <taxon>Metazoa</taxon>
        <taxon>Ecdysozoa</taxon>
        <taxon>Arthropoda</taxon>
        <taxon>Hexapoda</taxon>
        <taxon>Insecta</taxon>
        <taxon>Pterygota</taxon>
        <taxon>Neoptera</taxon>
        <taxon>Endopterygota</taxon>
        <taxon>Hymenoptera</taxon>
        <taxon>Apocrita</taxon>
        <taxon>Aculeata</taxon>
        <taxon>Vespoidea</taxon>
        <taxon>Vespidae</taxon>
        <taxon>Vespinae</taxon>
        <taxon>Vespula</taxon>
    </lineage>
</organism>
<dbReference type="EMBL" id="JACSDY010000023">
    <property type="protein sequence ID" value="KAF7390548.1"/>
    <property type="molecule type" value="Genomic_DNA"/>
</dbReference>
<sequence length="122" mass="14468">MLDKVQVATCAAIYVDEHEEEAEKDTTEWRGKKWRRLGEPSRKVTLDDFDFARELKRSCEWNVGKRRLTHVIEHRAPDALHLRVELLACQLLKCANYRFLGVKREPHGGQLRRLRRKMEART</sequence>
<gene>
    <name evidence="1" type="ORF">H0235_017710</name>
</gene>
<comment type="caution">
    <text evidence="1">The sequence shown here is derived from an EMBL/GenBank/DDBJ whole genome shotgun (WGS) entry which is preliminary data.</text>
</comment>
<evidence type="ECO:0000313" key="1">
    <source>
        <dbReference type="EMBL" id="KAF7390548.1"/>
    </source>
</evidence>
<protein>
    <submittedName>
        <fullName evidence="1">Uncharacterized protein</fullName>
    </submittedName>
</protein>
<accession>A0A834JL41</accession>
<name>A0A834JL41_VESPE</name>
<evidence type="ECO:0000313" key="2">
    <source>
        <dbReference type="Proteomes" id="UP000600918"/>
    </source>
</evidence>
<proteinExistence type="predicted"/>
<dbReference type="AlphaFoldDB" id="A0A834JL41"/>